<evidence type="ECO:0000313" key="1">
    <source>
        <dbReference type="EMBL" id="GIY28360.1"/>
    </source>
</evidence>
<evidence type="ECO:0000313" key="2">
    <source>
        <dbReference type="Proteomes" id="UP001054837"/>
    </source>
</evidence>
<accession>A0AAV4S3Z1</accession>
<keyword evidence="2" id="KW-1185">Reference proteome</keyword>
<dbReference type="Proteomes" id="UP001054837">
    <property type="component" value="Unassembled WGS sequence"/>
</dbReference>
<organism evidence="1 2">
    <name type="scientific">Caerostris darwini</name>
    <dbReference type="NCBI Taxonomy" id="1538125"/>
    <lineage>
        <taxon>Eukaryota</taxon>
        <taxon>Metazoa</taxon>
        <taxon>Ecdysozoa</taxon>
        <taxon>Arthropoda</taxon>
        <taxon>Chelicerata</taxon>
        <taxon>Arachnida</taxon>
        <taxon>Araneae</taxon>
        <taxon>Araneomorphae</taxon>
        <taxon>Entelegynae</taxon>
        <taxon>Araneoidea</taxon>
        <taxon>Araneidae</taxon>
        <taxon>Caerostris</taxon>
    </lineage>
</organism>
<protein>
    <submittedName>
        <fullName evidence="1">Uncharacterized protein</fullName>
    </submittedName>
</protein>
<proteinExistence type="predicted"/>
<name>A0AAV4S3Z1_9ARAC</name>
<comment type="caution">
    <text evidence="1">The sequence shown here is derived from an EMBL/GenBank/DDBJ whole genome shotgun (WGS) entry which is preliminary data.</text>
</comment>
<sequence length="133" mass="14974">MPDDHKFGSQDHRRHLAVLLDRHPPVGHLLQAGLPPVGPGHPLLHRALAARDLREGLLPGGQLDPVLLVASVRHLALLRRHLDQSVEKEHTGRDERHQCRCGYAEIKTEGKYGCTLNSVYQANQKKVLMHQDY</sequence>
<gene>
    <name evidence="1" type="ORF">CDAR_230961</name>
</gene>
<dbReference type="AlphaFoldDB" id="A0AAV4S3Z1"/>
<dbReference type="EMBL" id="BPLQ01007167">
    <property type="protein sequence ID" value="GIY28360.1"/>
    <property type="molecule type" value="Genomic_DNA"/>
</dbReference>
<reference evidence="1 2" key="1">
    <citation type="submission" date="2021-06" db="EMBL/GenBank/DDBJ databases">
        <title>Caerostris darwini draft genome.</title>
        <authorList>
            <person name="Kono N."/>
            <person name="Arakawa K."/>
        </authorList>
    </citation>
    <scope>NUCLEOTIDE SEQUENCE [LARGE SCALE GENOMIC DNA]</scope>
</reference>